<name>A0A0P1BTI6_9BASI</name>
<dbReference type="EMBL" id="CCYA01000389">
    <property type="protein sequence ID" value="CEH19430.1"/>
    <property type="molecule type" value="Genomic_DNA"/>
</dbReference>
<evidence type="ECO:0000313" key="2">
    <source>
        <dbReference type="EMBL" id="CEH19430.1"/>
    </source>
</evidence>
<dbReference type="Proteomes" id="UP000054845">
    <property type="component" value="Unassembled WGS sequence"/>
</dbReference>
<feature type="region of interest" description="Disordered" evidence="1">
    <location>
        <begin position="336"/>
        <end position="430"/>
    </location>
</feature>
<feature type="compositionally biased region" description="Acidic residues" evidence="1">
    <location>
        <begin position="252"/>
        <end position="264"/>
    </location>
</feature>
<accession>A0A0P1BTI6</accession>
<feature type="compositionally biased region" description="Acidic residues" evidence="1">
    <location>
        <begin position="60"/>
        <end position="73"/>
    </location>
</feature>
<feature type="compositionally biased region" description="Low complexity" evidence="1">
    <location>
        <begin position="395"/>
        <end position="421"/>
    </location>
</feature>
<evidence type="ECO:0000313" key="3">
    <source>
        <dbReference type="Proteomes" id="UP000054845"/>
    </source>
</evidence>
<evidence type="ECO:0000256" key="1">
    <source>
        <dbReference type="SAM" id="MobiDB-lite"/>
    </source>
</evidence>
<protein>
    <submittedName>
        <fullName evidence="2">Uncharacterized protein</fullName>
    </submittedName>
</protein>
<proteinExistence type="predicted"/>
<feature type="compositionally biased region" description="Basic and acidic residues" evidence="1">
    <location>
        <begin position="479"/>
        <end position="490"/>
    </location>
</feature>
<feature type="region of interest" description="Disordered" evidence="1">
    <location>
        <begin position="176"/>
        <end position="298"/>
    </location>
</feature>
<sequence length="524" mass="56801">MQSASSAATGGPRTSRDEYSTRQSYYLRISPYMVLLMSLFLDARDVRWMNSHQGQGGGLDSDEESDGGTDAEGGEARGETILAIALAHLKEVLMEKLLRESVGSTKSTNILAGAAAYDVKLDGNTLGAWSGKETVDIFEHPDFRMAFYFQRAAASGIGGGNRHAVLLKNKRLTFPHMQRRRRGDEAEVGDEQAGPSMPIPGPMDNQSAAALTGPVIGSMAPPPIPSKRRRTEPREDITHDAFQDVRIKPDPDAEPEFQPDDPYTDEWGFSTPQDDASQPVGPRNQRAEEDEEEDKKPRLTVSYRGFRIFEKTLVVVLESTAAQKRAYPSLFKAAPTAPAPQLAAQPVRESTGRRSVSVTPGPGRSDAPNGTRRVTRNNGRTPSASPAPFADGIDSMRSASRPASSSRNAALFRSTPSEWTPTPTPEPETYRAQAARHLPHQGVADAAADPASVTDARYKRAPSVAFGRGDESEPVSTLEVEHGEEADAAAHSEPGGAVGLAQRLYERQKMPLGMDEDDVELLER</sequence>
<feature type="compositionally biased region" description="Low complexity" evidence="1">
    <location>
        <begin position="336"/>
        <end position="346"/>
    </location>
</feature>
<dbReference type="PANTHER" id="PTHR40635">
    <property type="match status" value="1"/>
</dbReference>
<feature type="compositionally biased region" description="Basic and acidic residues" evidence="1">
    <location>
        <begin position="232"/>
        <end position="251"/>
    </location>
</feature>
<keyword evidence="3" id="KW-1185">Reference proteome</keyword>
<feature type="region of interest" description="Disordered" evidence="1">
    <location>
        <begin position="464"/>
        <end position="497"/>
    </location>
</feature>
<reference evidence="2 3" key="1">
    <citation type="submission" date="2014-09" db="EMBL/GenBank/DDBJ databases">
        <authorList>
            <person name="Magalhaes I.L.F."/>
            <person name="Oliveira U."/>
            <person name="Santos F.R."/>
            <person name="Vidigal T.H.D.A."/>
            <person name="Brescovit A.D."/>
            <person name="Santos A.J."/>
        </authorList>
    </citation>
    <scope>NUCLEOTIDE SEQUENCE [LARGE SCALE GENOMIC DNA]</scope>
</reference>
<dbReference type="PANTHER" id="PTHR40635:SF1">
    <property type="match status" value="1"/>
</dbReference>
<organism evidence="2 3">
    <name type="scientific">Ceraceosorus bombacis</name>
    <dbReference type="NCBI Taxonomy" id="401625"/>
    <lineage>
        <taxon>Eukaryota</taxon>
        <taxon>Fungi</taxon>
        <taxon>Dikarya</taxon>
        <taxon>Basidiomycota</taxon>
        <taxon>Ustilaginomycotina</taxon>
        <taxon>Exobasidiomycetes</taxon>
        <taxon>Ceraceosorales</taxon>
        <taxon>Ceraceosoraceae</taxon>
        <taxon>Ceraceosorus</taxon>
    </lineage>
</organism>
<dbReference type="AlphaFoldDB" id="A0A0P1BTI6"/>
<feature type="region of interest" description="Disordered" evidence="1">
    <location>
        <begin position="52"/>
        <end position="74"/>
    </location>
</feature>
<dbReference type="OrthoDB" id="5374757at2759"/>
<feature type="compositionally biased region" description="Low complexity" evidence="1">
    <location>
        <begin position="369"/>
        <end position="381"/>
    </location>
</feature>